<proteinExistence type="predicted"/>
<evidence type="ECO:0000259" key="1">
    <source>
        <dbReference type="SMART" id="SM00327"/>
    </source>
</evidence>
<dbReference type="InterPro" id="IPR002035">
    <property type="entry name" value="VWF_A"/>
</dbReference>
<dbReference type="RefSeq" id="WP_145386837.1">
    <property type="nucleotide sequence ID" value="NZ_CP037423.1"/>
</dbReference>
<dbReference type="EMBL" id="CP037423">
    <property type="protein sequence ID" value="QDV43031.1"/>
    <property type="molecule type" value="Genomic_DNA"/>
</dbReference>
<dbReference type="PANTHER" id="PTHR33608">
    <property type="entry name" value="BLL2464 PROTEIN"/>
    <property type="match status" value="1"/>
</dbReference>
<gene>
    <name evidence="2" type="ORF">Enr13x_28830</name>
</gene>
<dbReference type="PANTHER" id="PTHR33608:SF7">
    <property type="entry name" value="DUF58 DOMAIN-CONTAINING PROTEIN"/>
    <property type="match status" value="1"/>
</dbReference>
<dbReference type="SMART" id="SM00327">
    <property type="entry name" value="VWA"/>
    <property type="match status" value="1"/>
</dbReference>
<evidence type="ECO:0000313" key="2">
    <source>
        <dbReference type="EMBL" id="QDV43031.1"/>
    </source>
</evidence>
<dbReference type="KEGG" id="snep:Enr13x_28830"/>
<keyword evidence="3" id="KW-1185">Reference proteome</keyword>
<dbReference type="InterPro" id="IPR002881">
    <property type="entry name" value="DUF58"/>
</dbReference>
<evidence type="ECO:0000313" key="3">
    <source>
        <dbReference type="Proteomes" id="UP000319004"/>
    </source>
</evidence>
<dbReference type="Proteomes" id="UP000319004">
    <property type="component" value="Chromosome"/>
</dbReference>
<dbReference type="SUPFAM" id="SSF53300">
    <property type="entry name" value="vWA-like"/>
    <property type="match status" value="1"/>
</dbReference>
<dbReference type="AlphaFoldDB" id="A0A518HQF8"/>
<dbReference type="OrthoDB" id="9780819at2"/>
<dbReference type="Gene3D" id="3.40.50.410">
    <property type="entry name" value="von Willebrand factor, type A domain"/>
    <property type="match status" value="1"/>
</dbReference>
<dbReference type="CDD" id="cd00198">
    <property type="entry name" value="vWFA"/>
    <property type="match status" value="1"/>
</dbReference>
<protein>
    <recommendedName>
        <fullName evidence="1">VWFA domain-containing protein</fullName>
    </recommendedName>
</protein>
<dbReference type="Pfam" id="PF01882">
    <property type="entry name" value="DUF58"/>
    <property type="match status" value="1"/>
</dbReference>
<reference evidence="2 3" key="1">
    <citation type="submission" date="2019-03" db="EMBL/GenBank/DDBJ databases">
        <title>Deep-cultivation of Planctomycetes and their phenomic and genomic characterization uncovers novel biology.</title>
        <authorList>
            <person name="Wiegand S."/>
            <person name="Jogler M."/>
            <person name="Boedeker C."/>
            <person name="Pinto D."/>
            <person name="Vollmers J."/>
            <person name="Rivas-Marin E."/>
            <person name="Kohn T."/>
            <person name="Peeters S.H."/>
            <person name="Heuer A."/>
            <person name="Rast P."/>
            <person name="Oberbeckmann S."/>
            <person name="Bunk B."/>
            <person name="Jeske O."/>
            <person name="Meyerdierks A."/>
            <person name="Storesund J.E."/>
            <person name="Kallscheuer N."/>
            <person name="Luecker S."/>
            <person name="Lage O.M."/>
            <person name="Pohl T."/>
            <person name="Merkel B.J."/>
            <person name="Hornburger P."/>
            <person name="Mueller R.-W."/>
            <person name="Bruemmer F."/>
            <person name="Labrenz M."/>
            <person name="Spormann A.M."/>
            <person name="Op den Camp H."/>
            <person name="Overmann J."/>
            <person name="Amann R."/>
            <person name="Jetten M.S.M."/>
            <person name="Mascher T."/>
            <person name="Medema M.H."/>
            <person name="Devos D.P."/>
            <person name="Kaster A.-K."/>
            <person name="Ovreas L."/>
            <person name="Rohde M."/>
            <person name="Galperin M.Y."/>
            <person name="Jogler C."/>
        </authorList>
    </citation>
    <scope>NUCLEOTIDE SEQUENCE [LARGE SCALE GENOMIC DNA]</scope>
    <source>
        <strain evidence="2 3">Enr13</strain>
    </source>
</reference>
<accession>A0A518HQF8</accession>
<sequence>MFDSDFLKQLEYLSLLSKRMFQGQLLAQRRTMQTGGGIEFSDHREYMHGDDLRYLDWNVYARHGDLLLKRFQEEEDLHVYLLLDVSQSMEVDETFATAESADPPKFKLARQIAAALAYIALADLDRVSIVAYADGVKVVMPLVRGKDQILSVLRFLEGLKCHGERTDLRRTVGEFVGRAPRTGLAVIISDLFDQDGFREGVDRLRYAQFEPHVIQIHTRQEADPKLLGDVQLVDCETGTEKKVTVTERKLRHYKQLFETFVQDVETYCRTHGLAHTRTTTDVPFDAVLLKMMRAAAVG</sequence>
<dbReference type="InterPro" id="IPR036465">
    <property type="entry name" value="vWFA_dom_sf"/>
</dbReference>
<feature type="domain" description="VWFA" evidence="1">
    <location>
        <begin position="76"/>
        <end position="259"/>
    </location>
</feature>
<organism evidence="2 3">
    <name type="scientific">Stieleria neptunia</name>
    <dbReference type="NCBI Taxonomy" id="2527979"/>
    <lineage>
        <taxon>Bacteria</taxon>
        <taxon>Pseudomonadati</taxon>
        <taxon>Planctomycetota</taxon>
        <taxon>Planctomycetia</taxon>
        <taxon>Pirellulales</taxon>
        <taxon>Pirellulaceae</taxon>
        <taxon>Stieleria</taxon>
    </lineage>
</organism>
<name>A0A518HQF8_9BACT</name>